<feature type="transmembrane region" description="Helical" evidence="9">
    <location>
        <begin position="226"/>
        <end position="245"/>
    </location>
</feature>
<keyword evidence="3" id="KW-0813">Transport</keyword>
<sequence>MRTAAAGPETVTGPGNSPQRRAVPGSARTTLVIAAAALLVCLCVLSLAAGSKAVPLDEVYRAVFDRATARATNPQVDAIVWGVRLPRTLCAVLVGLALGLSGALMQGLTRNPLADPGLLGVSAGASFAIVVAVAGLGLSSATGYVWFGFAGAFAGAVAVHLLGSLGHGGATPVKIALAGIALTFLLGSCTSAIVLRHPEALDRFRFWSAGSLTGADPGLLWRMSPFLAVGALLAIAAGPALNSLALGDDTAIALGRRLGTIRIQAVLAITLLAGTAVAIAGPIVFIGLVVPHVARMITGPDHRWLLPVTALLAPCLLLFADIVGRVVTRPEEVQAGIVVAFVGGPFFIALVRRQRVAEL</sequence>
<dbReference type="CDD" id="cd06550">
    <property type="entry name" value="TM_ABC_iron-siderophores_like"/>
    <property type="match status" value="1"/>
</dbReference>
<dbReference type="Pfam" id="PF01032">
    <property type="entry name" value="FecCD"/>
    <property type="match status" value="1"/>
</dbReference>
<evidence type="ECO:0000256" key="8">
    <source>
        <dbReference type="SAM" id="MobiDB-lite"/>
    </source>
</evidence>
<keyword evidence="11" id="KW-1185">Reference proteome</keyword>
<evidence type="ECO:0000313" key="11">
    <source>
        <dbReference type="Proteomes" id="UP001596226"/>
    </source>
</evidence>
<feature type="transmembrane region" description="Helical" evidence="9">
    <location>
        <begin position="175"/>
        <end position="195"/>
    </location>
</feature>
<comment type="subcellular location">
    <subcellularLocation>
        <location evidence="1">Cell membrane</location>
        <topology evidence="1">Multi-pass membrane protein</topology>
    </subcellularLocation>
</comment>
<name>A0ABW1HB88_9ACTN</name>
<feature type="transmembrane region" description="Helical" evidence="9">
    <location>
        <begin position="30"/>
        <end position="49"/>
    </location>
</feature>
<feature type="transmembrane region" description="Helical" evidence="9">
    <location>
        <begin position="335"/>
        <end position="352"/>
    </location>
</feature>
<dbReference type="InterPro" id="IPR037294">
    <property type="entry name" value="ABC_BtuC-like"/>
</dbReference>
<feature type="transmembrane region" description="Helical" evidence="9">
    <location>
        <begin position="304"/>
        <end position="323"/>
    </location>
</feature>
<dbReference type="EMBL" id="JBHSQS010000017">
    <property type="protein sequence ID" value="MFC5926451.1"/>
    <property type="molecule type" value="Genomic_DNA"/>
</dbReference>
<dbReference type="PANTHER" id="PTHR30472">
    <property type="entry name" value="FERRIC ENTEROBACTIN TRANSPORT SYSTEM PERMEASE PROTEIN"/>
    <property type="match status" value="1"/>
</dbReference>
<feature type="transmembrane region" description="Helical" evidence="9">
    <location>
        <begin position="85"/>
        <end position="105"/>
    </location>
</feature>
<feature type="transmembrane region" description="Helical" evidence="9">
    <location>
        <begin position="266"/>
        <end position="292"/>
    </location>
</feature>
<proteinExistence type="inferred from homology"/>
<dbReference type="InterPro" id="IPR000522">
    <property type="entry name" value="ABC_transptr_permease_BtuC"/>
</dbReference>
<comment type="caution">
    <text evidence="10">The sequence shown here is derived from an EMBL/GenBank/DDBJ whole genome shotgun (WGS) entry which is preliminary data.</text>
</comment>
<keyword evidence="5 9" id="KW-0812">Transmembrane</keyword>
<dbReference type="Proteomes" id="UP001596226">
    <property type="component" value="Unassembled WGS sequence"/>
</dbReference>
<accession>A0ABW1HB88</accession>
<dbReference type="SUPFAM" id="SSF81345">
    <property type="entry name" value="ABC transporter involved in vitamin B12 uptake, BtuC"/>
    <property type="match status" value="1"/>
</dbReference>
<dbReference type="PANTHER" id="PTHR30472:SF1">
    <property type="entry name" value="FE(3+) DICITRATE TRANSPORT SYSTEM PERMEASE PROTEIN FECC-RELATED"/>
    <property type="match status" value="1"/>
</dbReference>
<evidence type="ECO:0000256" key="6">
    <source>
        <dbReference type="ARBA" id="ARBA00022989"/>
    </source>
</evidence>
<keyword evidence="4" id="KW-1003">Cell membrane</keyword>
<evidence type="ECO:0000256" key="3">
    <source>
        <dbReference type="ARBA" id="ARBA00022448"/>
    </source>
</evidence>
<dbReference type="Gene3D" id="1.10.3470.10">
    <property type="entry name" value="ABC transporter involved in vitamin B12 uptake, BtuC"/>
    <property type="match status" value="1"/>
</dbReference>
<evidence type="ECO:0000256" key="5">
    <source>
        <dbReference type="ARBA" id="ARBA00022692"/>
    </source>
</evidence>
<feature type="transmembrane region" description="Helical" evidence="9">
    <location>
        <begin position="144"/>
        <end position="163"/>
    </location>
</feature>
<keyword evidence="6 9" id="KW-1133">Transmembrane helix</keyword>
<evidence type="ECO:0000256" key="2">
    <source>
        <dbReference type="ARBA" id="ARBA00007935"/>
    </source>
</evidence>
<evidence type="ECO:0000256" key="4">
    <source>
        <dbReference type="ARBA" id="ARBA00022475"/>
    </source>
</evidence>
<dbReference type="RefSeq" id="WP_377514690.1">
    <property type="nucleotide sequence ID" value="NZ_JBHSQS010000017.1"/>
</dbReference>
<evidence type="ECO:0000256" key="7">
    <source>
        <dbReference type="ARBA" id="ARBA00023136"/>
    </source>
</evidence>
<feature type="transmembrane region" description="Helical" evidence="9">
    <location>
        <begin position="117"/>
        <end position="138"/>
    </location>
</feature>
<keyword evidence="7 9" id="KW-0472">Membrane</keyword>
<reference evidence="11" key="1">
    <citation type="journal article" date="2019" name="Int. J. Syst. Evol. Microbiol.">
        <title>The Global Catalogue of Microorganisms (GCM) 10K type strain sequencing project: providing services to taxonomists for standard genome sequencing and annotation.</title>
        <authorList>
            <consortium name="The Broad Institute Genomics Platform"/>
            <consortium name="The Broad Institute Genome Sequencing Center for Infectious Disease"/>
            <person name="Wu L."/>
            <person name="Ma J."/>
        </authorList>
    </citation>
    <scope>NUCLEOTIDE SEQUENCE [LARGE SCALE GENOMIC DNA]</scope>
    <source>
        <strain evidence="11">CGMCC 4.7144</strain>
    </source>
</reference>
<evidence type="ECO:0000256" key="1">
    <source>
        <dbReference type="ARBA" id="ARBA00004651"/>
    </source>
</evidence>
<feature type="region of interest" description="Disordered" evidence="8">
    <location>
        <begin position="1"/>
        <end position="23"/>
    </location>
</feature>
<evidence type="ECO:0000256" key="9">
    <source>
        <dbReference type="SAM" id="Phobius"/>
    </source>
</evidence>
<evidence type="ECO:0000313" key="10">
    <source>
        <dbReference type="EMBL" id="MFC5926451.1"/>
    </source>
</evidence>
<gene>
    <name evidence="10" type="ORF">ACFQGL_24245</name>
</gene>
<comment type="similarity">
    <text evidence="2">Belongs to the binding-protein-dependent transport system permease family. FecCD subfamily.</text>
</comment>
<protein>
    <submittedName>
        <fullName evidence="10">FecCD family ABC transporter permease</fullName>
    </submittedName>
</protein>
<organism evidence="10 11">
    <name type="scientific">Micromonospora vulcania</name>
    <dbReference type="NCBI Taxonomy" id="1441873"/>
    <lineage>
        <taxon>Bacteria</taxon>
        <taxon>Bacillati</taxon>
        <taxon>Actinomycetota</taxon>
        <taxon>Actinomycetes</taxon>
        <taxon>Micromonosporales</taxon>
        <taxon>Micromonosporaceae</taxon>
        <taxon>Micromonospora</taxon>
    </lineage>
</organism>